<dbReference type="InterPro" id="IPR036823">
    <property type="entry name" value="Ribosomal_uS7_dom_sf"/>
</dbReference>
<dbReference type="RefSeq" id="YP_009733007.1">
    <property type="nucleotide sequence ID" value="NC_046060.1"/>
</dbReference>
<evidence type="ECO:0000256" key="1">
    <source>
        <dbReference type="ARBA" id="ARBA00007151"/>
    </source>
</evidence>
<dbReference type="SUPFAM" id="SSF47973">
    <property type="entry name" value="Ribosomal protein S7"/>
    <property type="match status" value="2"/>
</dbReference>
<keyword evidence="2 6" id="KW-0689">Ribosomal protein</keyword>
<geneLocation type="mitochondrion" evidence="6"/>
<dbReference type="AlphaFoldDB" id="A0A6C0M8W7"/>
<evidence type="ECO:0000256" key="3">
    <source>
        <dbReference type="ARBA" id="ARBA00023274"/>
    </source>
</evidence>
<accession>A0A6C0M8W7</accession>
<dbReference type="Pfam" id="PF00177">
    <property type="entry name" value="Ribosomal_S7"/>
    <property type="match status" value="1"/>
</dbReference>
<dbReference type="GO" id="GO:1990904">
    <property type="term" value="C:ribonucleoprotein complex"/>
    <property type="evidence" value="ECO:0007669"/>
    <property type="project" value="UniProtKB-KW"/>
</dbReference>
<evidence type="ECO:0000313" key="6">
    <source>
        <dbReference type="EMBL" id="QHU78347.1"/>
    </source>
</evidence>
<dbReference type="EMBL" id="MN934958">
    <property type="protein sequence ID" value="QHU78303.1"/>
    <property type="molecule type" value="Genomic_DNA"/>
</dbReference>
<feature type="compositionally biased region" description="Basic and acidic residues" evidence="4">
    <location>
        <begin position="134"/>
        <end position="148"/>
    </location>
</feature>
<keyword evidence="3" id="KW-0687">Ribonucleoprotein</keyword>
<feature type="compositionally biased region" description="Polar residues" evidence="4">
    <location>
        <begin position="113"/>
        <end position="133"/>
    </location>
</feature>
<dbReference type="GeneID" id="44153533"/>
<evidence type="ECO:0000256" key="2">
    <source>
        <dbReference type="ARBA" id="ARBA00022980"/>
    </source>
</evidence>
<name>A0A6C0M8W7_9CHLO</name>
<dbReference type="InterPro" id="IPR023798">
    <property type="entry name" value="Ribosomal_uS7_dom"/>
</dbReference>
<dbReference type="RefSeq" id="YP_009733051.1">
    <property type="nucleotide sequence ID" value="NC_046060.1"/>
</dbReference>
<evidence type="ECO:0000256" key="4">
    <source>
        <dbReference type="SAM" id="MobiDB-lite"/>
    </source>
</evidence>
<sequence>MNKIKVKNRNLISRFSSSLLGRGKKAEGHKIFFNLLLFLRVNTERELLNLNLQQDLLKDTISNTSFVYFLRSIGFHKNNLQKFFPKNEKAFHVIAKDYSKVILPSQDYSENNSQVFSMSSRNPKPNQLQQQSSKETKNTIKQQRMQEENHSYVLSTQAFSSKLLCKMAINNVKPVLETRKVRKGRMTYRIPLVTRTERQEGKAISWLVAGASSRRNKVKNGQSVSFLGTSVPLSLAKPVVNSNTVSTVIEQSHSVKAKQSPLSSVKATLPTVSKNEKPISLNRKQVKEVLSLIENKRKHYRSLQYCLAESFLEAFQGKGESVEKRKEFHQLALQNRAYTHYRWW</sequence>
<gene>
    <name evidence="6" type="primary">rps7</name>
</gene>
<organism evidence="6">
    <name type="scientific">Jaagichlorella roystonensis</name>
    <dbReference type="NCBI Taxonomy" id="1052852"/>
    <lineage>
        <taxon>Eukaryota</taxon>
        <taxon>Viridiplantae</taxon>
        <taxon>Chlorophyta</taxon>
        <taxon>core chlorophytes</taxon>
        <taxon>Trebouxiophyceae</taxon>
        <taxon>Watanabeales</taxon>
        <taxon>Watanabeaceae</taxon>
        <taxon>Jaagichlorella</taxon>
    </lineage>
</organism>
<comment type="similarity">
    <text evidence="1">Belongs to the universal ribosomal protein uS7 family.</text>
</comment>
<dbReference type="GO" id="GO:0005840">
    <property type="term" value="C:ribosome"/>
    <property type="evidence" value="ECO:0007669"/>
    <property type="project" value="UniProtKB-KW"/>
</dbReference>
<evidence type="ECO:0000259" key="5">
    <source>
        <dbReference type="Pfam" id="PF00177"/>
    </source>
</evidence>
<dbReference type="GeneID" id="44153579"/>
<reference evidence="6" key="1">
    <citation type="submission" date="2020-01" db="EMBL/GenBank/DDBJ databases">
        <title>The complete mitocondrion genome of Heveochlorella roystonensis contains a large direct repeat.</title>
        <authorList>
            <person name="Zhang J."/>
        </authorList>
    </citation>
    <scope>NUCLEOTIDE SEQUENCE</scope>
</reference>
<feature type="region of interest" description="Disordered" evidence="4">
    <location>
        <begin position="113"/>
        <end position="148"/>
    </location>
</feature>
<dbReference type="EMBL" id="MN934958">
    <property type="protein sequence ID" value="QHU78347.1"/>
    <property type="molecule type" value="Genomic_DNA"/>
</dbReference>
<dbReference type="Gene3D" id="1.10.455.10">
    <property type="entry name" value="Ribosomal protein S7 domain"/>
    <property type="match status" value="2"/>
</dbReference>
<feature type="domain" description="Small ribosomal subunit protein uS7" evidence="5">
    <location>
        <begin position="165"/>
        <end position="217"/>
    </location>
</feature>
<keyword evidence="6" id="KW-0496">Mitochondrion</keyword>
<protein>
    <submittedName>
        <fullName evidence="6">30S ribosomal protein S7</fullName>
    </submittedName>
</protein>
<proteinExistence type="inferred from homology"/>